<protein>
    <submittedName>
        <fullName evidence="2">Glycoside hydrolase family 105 protein</fullName>
    </submittedName>
</protein>
<keyword evidence="3" id="KW-1185">Reference proteome</keyword>
<evidence type="ECO:0000313" key="2">
    <source>
        <dbReference type="EMBL" id="MFC5451824.1"/>
    </source>
</evidence>
<sequence>MSTYFDAEESAFARFGHDDRAVLQLLADRYKGANPSVPFTFRTFYRSGVLQTKDGLYDIDLKAKFPAAKAGQYGYAYANVWSDSERNLDLLVACYGPVQLYLNGEMVFRSSVIDEIKPDAEVKLNVNFNKGWNRLFLKMKSTTAGFGCRIGADEAKVRILNVLSPFPERAGQSGWVYTAPADADLFTDGPDESLLAAEGSSGLAWHPVQTWDAERLRQPSLERMFGLHPGKLAYAWTKLNQEKLGAQSVVLEGETDGPLTVWVDGTIAVEREHAGRFRHELRLAAGSYDLLVRSSCAEQSWDFTLAVSCEGTPCRLALPVAVKGTEERWLYVGPLDSQSTLGYEDIVRTDRVYPVGAELAANDHVYWRLDQPEAWIRPIYENAMLSNKWTVGSVTNFARWDYPLGVTVYGLLQSSRWLERLDLTSYAVSHVQACTRMYEYALWDREQYGFPAINQQLVLMRMLDNCGSFGSAMLEAYSECGEDATIVGIAEQIADFMLNRLERKADGAFYRECPGEYSANTMWADDLYMSTPFLCRYYRLTGSKPALDEAAKQFLLFRNYLYMPEQQIMSHVYDFKHGVATGIPWGRGNGWTLFSLTEVLETLPSDHPVRAELLAFFNELCQGYAALQADSGLWHQVLNDPNAYEEASCSAMFAYAFARGVRFGWLEEPDRYMQAAFKAWSGLLNLAIDRHGNVHGVCSGSRFAFHADYYKYDLRTVTNDNHGIGIMMLAGTEVAKLKHALGQSL</sequence>
<name>A0ABW0KEL3_9BACL</name>
<proteinExistence type="predicted"/>
<dbReference type="InterPro" id="IPR052043">
    <property type="entry name" value="PolySaccharide_Degr_Enz"/>
</dbReference>
<dbReference type="PANTHER" id="PTHR33886:SF8">
    <property type="entry name" value="UNSATURATED RHAMNOGALACTURONAN HYDROLASE (EUROFUNG)"/>
    <property type="match status" value="1"/>
</dbReference>
<keyword evidence="1 2" id="KW-0378">Hydrolase</keyword>
<evidence type="ECO:0000313" key="3">
    <source>
        <dbReference type="Proteomes" id="UP001596044"/>
    </source>
</evidence>
<dbReference type="InterPro" id="IPR012341">
    <property type="entry name" value="6hp_glycosidase-like_sf"/>
</dbReference>
<evidence type="ECO:0000256" key="1">
    <source>
        <dbReference type="ARBA" id="ARBA00022801"/>
    </source>
</evidence>
<reference evidence="3" key="1">
    <citation type="journal article" date="2019" name="Int. J. Syst. Evol. Microbiol.">
        <title>The Global Catalogue of Microorganisms (GCM) 10K type strain sequencing project: providing services to taxonomists for standard genome sequencing and annotation.</title>
        <authorList>
            <consortium name="The Broad Institute Genomics Platform"/>
            <consortium name="The Broad Institute Genome Sequencing Center for Infectious Disease"/>
            <person name="Wu L."/>
            <person name="Ma J."/>
        </authorList>
    </citation>
    <scope>NUCLEOTIDE SEQUENCE [LARGE SCALE GENOMIC DNA]</scope>
    <source>
        <strain evidence="3">KACC 11904</strain>
    </source>
</reference>
<dbReference type="InterPro" id="IPR008928">
    <property type="entry name" value="6-hairpin_glycosidase_sf"/>
</dbReference>
<dbReference type="Pfam" id="PF07470">
    <property type="entry name" value="Glyco_hydro_88"/>
    <property type="match status" value="1"/>
</dbReference>
<dbReference type="RefSeq" id="WP_270879969.1">
    <property type="nucleotide sequence ID" value="NZ_JAQFVF010000027.1"/>
</dbReference>
<dbReference type="Proteomes" id="UP001596044">
    <property type="component" value="Unassembled WGS sequence"/>
</dbReference>
<organism evidence="2 3">
    <name type="scientific">Paenibacillus aestuarii</name>
    <dbReference type="NCBI Taxonomy" id="516965"/>
    <lineage>
        <taxon>Bacteria</taxon>
        <taxon>Bacillati</taxon>
        <taxon>Bacillota</taxon>
        <taxon>Bacilli</taxon>
        <taxon>Bacillales</taxon>
        <taxon>Paenibacillaceae</taxon>
        <taxon>Paenibacillus</taxon>
    </lineage>
</organism>
<dbReference type="Gene3D" id="1.50.10.10">
    <property type="match status" value="1"/>
</dbReference>
<gene>
    <name evidence="2" type="ORF">ACFPOG_26845</name>
</gene>
<dbReference type="EMBL" id="JBHSMJ010000040">
    <property type="protein sequence ID" value="MFC5451824.1"/>
    <property type="molecule type" value="Genomic_DNA"/>
</dbReference>
<dbReference type="PANTHER" id="PTHR33886">
    <property type="entry name" value="UNSATURATED RHAMNOGALACTURONAN HYDROLASE (EUROFUNG)"/>
    <property type="match status" value="1"/>
</dbReference>
<comment type="caution">
    <text evidence="2">The sequence shown here is derived from an EMBL/GenBank/DDBJ whole genome shotgun (WGS) entry which is preliminary data.</text>
</comment>
<dbReference type="SUPFAM" id="SSF48208">
    <property type="entry name" value="Six-hairpin glycosidases"/>
    <property type="match status" value="1"/>
</dbReference>
<accession>A0ABW0KEL3</accession>
<dbReference type="InterPro" id="IPR010905">
    <property type="entry name" value="Glyco_hydro_88"/>
</dbReference>
<dbReference type="GO" id="GO:0016787">
    <property type="term" value="F:hydrolase activity"/>
    <property type="evidence" value="ECO:0007669"/>
    <property type="project" value="UniProtKB-KW"/>
</dbReference>